<dbReference type="EMBL" id="SITJ01000076">
    <property type="protein sequence ID" value="TBL66668.1"/>
    <property type="molecule type" value="Genomic_DNA"/>
</dbReference>
<dbReference type="RefSeq" id="WP_130971358.1">
    <property type="nucleotide sequence ID" value="NZ_SITJ01000076.1"/>
</dbReference>
<evidence type="ECO:0000313" key="2">
    <source>
        <dbReference type="Proteomes" id="UP000291600"/>
    </source>
</evidence>
<proteinExistence type="predicted"/>
<name>A0ABD7Q1F0_HAFAL</name>
<organism evidence="1 2">
    <name type="scientific">Hafnia alvei</name>
    <dbReference type="NCBI Taxonomy" id="569"/>
    <lineage>
        <taxon>Bacteria</taxon>
        <taxon>Pseudomonadati</taxon>
        <taxon>Pseudomonadota</taxon>
        <taxon>Gammaproteobacteria</taxon>
        <taxon>Enterobacterales</taxon>
        <taxon>Hafniaceae</taxon>
        <taxon>Hafnia</taxon>
    </lineage>
</organism>
<evidence type="ECO:0000313" key="1">
    <source>
        <dbReference type="EMBL" id="TBL66668.1"/>
    </source>
</evidence>
<protein>
    <submittedName>
        <fullName evidence="1">Uncharacterized protein</fullName>
    </submittedName>
</protein>
<sequence length="621" mass="68597">MFGNQQPLILLALFKSQLICALANLINHQSPSDAFSTGRISITKEIKSMTIYFNLLSAKKSSDAKDAVVLVDVETAKECPFAISFLAKQNGIDLSNYFKPVTTDTPIVDDLPEENEFSTEWCEKYELADDKKTWRLIAPPEVETKIDDELIKVSAKPLDFRFTALWLHGDEAETITREQMSAVVAMIMDTDDNFYQNILLSVRSEQYAKDATLTQLGALVKATKEVFAYTDRPAQLGTISNFFKQYCSCAVSEASEDALANIVKLYRDKQTTPVMPETKAQTTSTGATLGTPIRLSDDVLHSPVFLKKVIAYAMQPANGYDLLAPPKGIVDRAAELMKDKDVIDWYNALSETPGILALHPDFTFACIQAAPIAITSDKKKLREYISHNLGVIQPVPVKTEETASNEGAKPEVVTGELVNLGGSKFDVSQIFENNPPAINDAHLGENADLSTKHLGESEDLSTNVALSPRALQIKVALQSVINGETDLDSAEAIATTLESENVDPAYLLEWLPNEIELAELGDELEDCTVGSLMMDLFDIAPKFITDSSERVQFFTNQIALYKKEWAEIEAEKVSKEKPAKPKKPTIEELQVEIQALKTHQQLFSNFVSAGVKFLMACEGDK</sequence>
<reference evidence="1 2" key="1">
    <citation type="submission" date="2019-02" db="EMBL/GenBank/DDBJ databases">
        <title>Comparative genomic analysis of the Hafnia genus genomes.</title>
        <authorList>
            <person name="Zhiqiu Y."/>
            <person name="Chao Y."/>
            <person name="Yuhui D."/>
            <person name="Di H."/>
            <person name="Bin L."/>
        </authorList>
    </citation>
    <scope>NUCLEOTIDE SEQUENCE [LARGE SCALE GENOMIC DNA]</scope>
    <source>
        <strain evidence="1 2">PCM_1210</strain>
    </source>
</reference>
<dbReference type="InterPro" id="IPR010584">
    <property type="entry name" value="ExoDNase_VIII"/>
</dbReference>
<gene>
    <name evidence="1" type="ORF">EYY96_16990</name>
</gene>
<dbReference type="Proteomes" id="UP000291600">
    <property type="component" value="Unassembled WGS sequence"/>
</dbReference>
<comment type="caution">
    <text evidence="1">The sequence shown here is derived from an EMBL/GenBank/DDBJ whole genome shotgun (WGS) entry which is preliminary data.</text>
</comment>
<accession>A0ABD7Q1F0</accession>
<dbReference type="AlphaFoldDB" id="A0ABD7Q1F0"/>
<dbReference type="Pfam" id="PF06630">
    <property type="entry name" value="Exonuc_VIII"/>
    <property type="match status" value="1"/>
</dbReference>